<dbReference type="InterPro" id="IPR008928">
    <property type="entry name" value="6-hairpin_glycosidase_sf"/>
</dbReference>
<keyword evidence="1" id="KW-0732">Signal</keyword>
<dbReference type="GO" id="GO:0004553">
    <property type="term" value="F:hydrolase activity, hydrolyzing O-glycosyl compounds"/>
    <property type="evidence" value="ECO:0007669"/>
    <property type="project" value="UniProtKB-ARBA"/>
</dbReference>
<dbReference type="Gene3D" id="2.70.98.10">
    <property type="match status" value="1"/>
</dbReference>
<dbReference type="AlphaFoldDB" id="A0A919JWF4"/>
<dbReference type="Gene3D" id="1.50.10.10">
    <property type="match status" value="1"/>
</dbReference>
<dbReference type="Pfam" id="PF00723">
    <property type="entry name" value="Glyco_hydro_15"/>
    <property type="match status" value="1"/>
</dbReference>
<reference evidence="4" key="1">
    <citation type="submission" date="2021-01" db="EMBL/GenBank/DDBJ databases">
        <title>Whole genome shotgun sequence of Actinoplanes rishiriensis NBRC 108556.</title>
        <authorList>
            <person name="Komaki H."/>
            <person name="Tamura T."/>
        </authorList>
    </citation>
    <scope>NUCLEOTIDE SEQUENCE</scope>
    <source>
        <strain evidence="4">NBRC 108556</strain>
    </source>
</reference>
<feature type="signal peptide" evidence="1">
    <location>
        <begin position="1"/>
        <end position="23"/>
    </location>
</feature>
<feature type="chain" id="PRO_5039313994" evidence="1">
    <location>
        <begin position="24"/>
        <end position="697"/>
    </location>
</feature>
<dbReference type="EMBL" id="BOMV01000014">
    <property type="protein sequence ID" value="GIE94557.1"/>
    <property type="molecule type" value="Genomic_DNA"/>
</dbReference>
<dbReference type="InterPro" id="IPR011613">
    <property type="entry name" value="GH15-like"/>
</dbReference>
<dbReference type="Pfam" id="PF09137">
    <property type="entry name" value="Glucodextran_N"/>
    <property type="match status" value="1"/>
</dbReference>
<dbReference type="PANTHER" id="PTHR31616">
    <property type="entry name" value="TREHALASE"/>
    <property type="match status" value="1"/>
</dbReference>
<gene>
    <name evidence="4" type="ORF">Ari01nite_20220</name>
</gene>
<evidence type="ECO:0000259" key="2">
    <source>
        <dbReference type="Pfam" id="PF00723"/>
    </source>
</evidence>
<dbReference type="InterPro" id="IPR012341">
    <property type="entry name" value="6hp_glycosidase-like_sf"/>
</dbReference>
<evidence type="ECO:0000313" key="5">
    <source>
        <dbReference type="Proteomes" id="UP000636960"/>
    </source>
</evidence>
<proteinExistence type="predicted"/>
<dbReference type="RefSeq" id="WP_203780883.1">
    <property type="nucleotide sequence ID" value="NZ_BOMV01000014.1"/>
</dbReference>
<protein>
    <submittedName>
        <fullName evidence="4">Glucan 1,4-alpha-glucosidase</fullName>
    </submittedName>
</protein>
<accession>A0A919JWF4</accession>
<feature type="domain" description="GH15-like" evidence="2">
    <location>
        <begin position="284"/>
        <end position="677"/>
    </location>
</feature>
<evidence type="ECO:0000259" key="3">
    <source>
        <dbReference type="Pfam" id="PF09137"/>
    </source>
</evidence>
<dbReference type="InterPro" id="IPR011013">
    <property type="entry name" value="Gal_mutarotase_sf_dom"/>
</dbReference>
<dbReference type="GO" id="GO:0005975">
    <property type="term" value="P:carbohydrate metabolic process"/>
    <property type="evidence" value="ECO:0007669"/>
    <property type="project" value="InterPro"/>
</dbReference>
<evidence type="ECO:0000256" key="1">
    <source>
        <dbReference type="SAM" id="SignalP"/>
    </source>
</evidence>
<dbReference type="GO" id="GO:0016757">
    <property type="term" value="F:glycosyltransferase activity"/>
    <property type="evidence" value="ECO:0007669"/>
    <property type="project" value="UniProtKB-ARBA"/>
</dbReference>
<dbReference type="SUPFAM" id="SSF74650">
    <property type="entry name" value="Galactose mutarotase-like"/>
    <property type="match status" value="1"/>
</dbReference>
<dbReference type="SUPFAM" id="SSF48208">
    <property type="entry name" value="Six-hairpin glycosidases"/>
    <property type="match status" value="1"/>
</dbReference>
<name>A0A919JWF4_9ACTN</name>
<comment type="caution">
    <text evidence="4">The sequence shown here is derived from an EMBL/GenBank/DDBJ whole genome shotgun (WGS) entry which is preliminary data.</text>
</comment>
<sequence length="697" mass="74076">MTHPRFAPALLAPVIAVTPVTLASGAPGAPGIDEQYLPASKAGLLTSRTTVSTVWATIQAQGGLGEIFYPTIGGPSARSVEFVVAGHGRAVRANAAADVRTSGNRQVFTARDGRWTLTADYVTDPARSTVLVSLDLRGAGFDLFAIYDPALGNSRSGDSGSTAGDALVATDGDVSSALVADPPVRASANGFAGVSDGRTDLLADGRMDWHYSSAPPGNLVQTALLRPRATLALGFAGDSRGAISAATTSLRRGFGPISRDYAYGWKQYLAGLRQPPASLRSEAARRLYRTSAMVLAASEDKQNPGAYVAAPAAPWAFGRDDPSGPYHLVWSRDLYQIATGLLAAGDRAGAARALDFLFRRQQKPDGSFPQNSQVDGTPVWGGLQLDEVALPIVLAYQLGRTDPATWDHVRRAADFLVGFRQDGFAAPWSPQERWENQSGYSPGTIAATIAGLVCAASLARANGDPAAAGRYLATADDWRSKVKSWTVTSTGPYSARPYFLRLTKDGNPDAGTTYDIGDSGPAGVDQRRVVDPSFLELVRLGVLPAHDRDIRNSLSVVDRQLGVSTPNGFFWHRASFDGFGEKADGSQWEYDLPDGSLITRGRAWPLLNGERGEYQIAAGARSAARDQLATMVRATGPGGMLPEQVWDNDPPAVAPGRPTYSATPLTWSHAQFLRLAWNVQAGRVLEQPAAVAGRYLR</sequence>
<evidence type="ECO:0000313" key="4">
    <source>
        <dbReference type="EMBL" id="GIE94557.1"/>
    </source>
</evidence>
<dbReference type="InterPro" id="IPR014718">
    <property type="entry name" value="GH-type_carb-bd"/>
</dbReference>
<dbReference type="GO" id="GO:0030246">
    <property type="term" value="F:carbohydrate binding"/>
    <property type="evidence" value="ECO:0007669"/>
    <property type="project" value="InterPro"/>
</dbReference>
<feature type="domain" description="Glucodextranase N-terminal" evidence="3">
    <location>
        <begin position="26"/>
        <end position="269"/>
    </location>
</feature>
<dbReference type="Proteomes" id="UP000636960">
    <property type="component" value="Unassembled WGS sequence"/>
</dbReference>
<keyword evidence="5" id="KW-1185">Reference proteome</keyword>
<organism evidence="4 5">
    <name type="scientific">Paractinoplanes rishiriensis</name>
    <dbReference type="NCBI Taxonomy" id="1050105"/>
    <lineage>
        <taxon>Bacteria</taxon>
        <taxon>Bacillati</taxon>
        <taxon>Actinomycetota</taxon>
        <taxon>Actinomycetes</taxon>
        <taxon>Micromonosporales</taxon>
        <taxon>Micromonosporaceae</taxon>
        <taxon>Paractinoplanes</taxon>
    </lineage>
</organism>
<dbReference type="InterPro" id="IPR015220">
    <property type="entry name" value="Glucodextranase_N"/>
</dbReference>
<dbReference type="PANTHER" id="PTHR31616:SF0">
    <property type="entry name" value="GLUCAN 1,4-ALPHA-GLUCOSIDASE"/>
    <property type="match status" value="1"/>
</dbReference>